<accession>A0A1S8DD95</accession>
<dbReference type="PANTHER" id="PTHR43556">
    <property type="entry name" value="PEPTIDE CHAIN RELEASE FACTOR RF3"/>
    <property type="match status" value="1"/>
</dbReference>
<evidence type="ECO:0000313" key="11">
    <source>
        <dbReference type="EMBL" id="ONM42839.1"/>
    </source>
</evidence>
<dbReference type="SUPFAM" id="SSF52540">
    <property type="entry name" value="P-loop containing nucleoside triphosphate hydrolases"/>
    <property type="match status" value="1"/>
</dbReference>
<evidence type="ECO:0000256" key="9">
    <source>
        <dbReference type="HAMAP-Rule" id="MF_00072"/>
    </source>
</evidence>
<dbReference type="InterPro" id="IPR038467">
    <property type="entry name" value="RF3_dom_3_sf"/>
</dbReference>
<evidence type="ECO:0000256" key="3">
    <source>
        <dbReference type="ARBA" id="ARBA00022490"/>
    </source>
</evidence>
<dbReference type="InterPro" id="IPR032090">
    <property type="entry name" value="RF3_C"/>
</dbReference>
<dbReference type="CDD" id="cd16259">
    <property type="entry name" value="RF3_III"/>
    <property type="match status" value="1"/>
</dbReference>
<dbReference type="GO" id="GO:0016149">
    <property type="term" value="F:translation release factor activity, codon specific"/>
    <property type="evidence" value="ECO:0007669"/>
    <property type="project" value="UniProtKB-UniRule"/>
</dbReference>
<dbReference type="Gene3D" id="3.40.50.300">
    <property type="entry name" value="P-loop containing nucleotide triphosphate hydrolases"/>
    <property type="match status" value="2"/>
</dbReference>
<dbReference type="InterPro" id="IPR000795">
    <property type="entry name" value="T_Tr_GTP-bd_dom"/>
</dbReference>
<dbReference type="SUPFAM" id="SSF50447">
    <property type="entry name" value="Translation proteins"/>
    <property type="match status" value="1"/>
</dbReference>
<dbReference type="GO" id="GO:0006449">
    <property type="term" value="P:regulation of translational termination"/>
    <property type="evidence" value="ECO:0007669"/>
    <property type="project" value="UniProtKB-UniRule"/>
</dbReference>
<evidence type="ECO:0000256" key="7">
    <source>
        <dbReference type="ARBA" id="ARBA00025017"/>
    </source>
</evidence>
<feature type="binding site" evidence="9">
    <location>
        <begin position="87"/>
        <end position="91"/>
    </location>
    <ligand>
        <name>GTP</name>
        <dbReference type="ChEBI" id="CHEBI:37565"/>
    </ligand>
</feature>
<organism evidence="11 12">
    <name type="scientific">Halopseudomonas pachastrellae</name>
    <dbReference type="NCBI Taxonomy" id="254161"/>
    <lineage>
        <taxon>Bacteria</taxon>
        <taxon>Pseudomonadati</taxon>
        <taxon>Pseudomonadota</taxon>
        <taxon>Gammaproteobacteria</taxon>
        <taxon>Pseudomonadales</taxon>
        <taxon>Pseudomonadaceae</taxon>
        <taxon>Halopseudomonas</taxon>
    </lineage>
</organism>
<feature type="binding site" evidence="9">
    <location>
        <begin position="141"/>
        <end position="144"/>
    </location>
    <ligand>
        <name>GTP</name>
        <dbReference type="ChEBI" id="CHEBI:37565"/>
    </ligand>
</feature>
<dbReference type="PROSITE" id="PS51722">
    <property type="entry name" value="G_TR_2"/>
    <property type="match status" value="1"/>
</dbReference>
<dbReference type="OrthoDB" id="9801472at2"/>
<comment type="subcellular location">
    <subcellularLocation>
        <location evidence="1 9">Cytoplasm</location>
    </subcellularLocation>
</comment>
<dbReference type="FunFam" id="3.40.50.300:FF:000542">
    <property type="entry name" value="Peptide chain release factor 3"/>
    <property type="match status" value="1"/>
</dbReference>
<dbReference type="InterPro" id="IPR005225">
    <property type="entry name" value="Small_GTP-bd"/>
</dbReference>
<dbReference type="Proteomes" id="UP000242847">
    <property type="component" value="Unassembled WGS sequence"/>
</dbReference>
<dbReference type="InterPro" id="IPR041732">
    <property type="entry name" value="RF3_GTP-bd"/>
</dbReference>
<dbReference type="Pfam" id="PF16658">
    <property type="entry name" value="RF3_C"/>
    <property type="match status" value="1"/>
</dbReference>
<dbReference type="GO" id="GO:0016150">
    <property type="term" value="F:translation release factor activity, codon nonspecific"/>
    <property type="evidence" value="ECO:0007669"/>
    <property type="project" value="TreeGrafter"/>
</dbReference>
<keyword evidence="12" id="KW-1185">Reference proteome</keyword>
<dbReference type="NCBIfam" id="TIGR00503">
    <property type="entry name" value="prfC"/>
    <property type="match status" value="1"/>
</dbReference>
<protein>
    <recommendedName>
        <fullName evidence="8 9">Peptide chain release factor 3</fullName>
        <shortName evidence="9">RF-3</shortName>
    </recommendedName>
</protein>
<comment type="function">
    <text evidence="7 9">Increases the formation of ribosomal termination complexes and stimulates activities of RF-1 and RF-2. It binds guanine nucleotides and has strong preference for UGA stop codons. It may interact directly with the ribosome. The stimulation of RF-1 and RF-2 is significantly reduced by GTP and GDP, but not by GMP.</text>
</comment>
<dbReference type="PROSITE" id="PS00301">
    <property type="entry name" value="G_TR_1"/>
    <property type="match status" value="1"/>
</dbReference>
<dbReference type="STRING" id="254161.SAMN05216256_10561"/>
<dbReference type="Pfam" id="PF22042">
    <property type="entry name" value="EF-G_D2"/>
    <property type="match status" value="1"/>
</dbReference>
<name>A0A1S8DD95_9GAMM</name>
<dbReference type="PRINTS" id="PR00315">
    <property type="entry name" value="ELONGATNFCT"/>
</dbReference>
<evidence type="ECO:0000256" key="6">
    <source>
        <dbReference type="ARBA" id="ARBA00023134"/>
    </source>
</evidence>
<dbReference type="GO" id="GO:0003924">
    <property type="term" value="F:GTPase activity"/>
    <property type="evidence" value="ECO:0007669"/>
    <property type="project" value="InterPro"/>
</dbReference>
<dbReference type="HAMAP" id="MF_00072">
    <property type="entry name" value="Rel_fac_3"/>
    <property type="match status" value="1"/>
</dbReference>
<evidence type="ECO:0000259" key="10">
    <source>
        <dbReference type="PROSITE" id="PS51722"/>
    </source>
</evidence>
<evidence type="ECO:0000256" key="8">
    <source>
        <dbReference type="ARBA" id="ARBA00073639"/>
    </source>
</evidence>
<keyword evidence="4 9" id="KW-0547">Nucleotide-binding</keyword>
<evidence type="ECO:0000256" key="5">
    <source>
        <dbReference type="ARBA" id="ARBA00022917"/>
    </source>
</evidence>
<feature type="binding site" evidence="9">
    <location>
        <begin position="19"/>
        <end position="26"/>
    </location>
    <ligand>
        <name>GTP</name>
        <dbReference type="ChEBI" id="CHEBI:37565"/>
    </ligand>
</feature>
<feature type="domain" description="Tr-type G" evidence="10">
    <location>
        <begin position="10"/>
        <end position="278"/>
    </location>
</feature>
<evidence type="ECO:0000256" key="4">
    <source>
        <dbReference type="ARBA" id="ARBA00022741"/>
    </source>
</evidence>
<dbReference type="NCBIfam" id="NF001964">
    <property type="entry name" value="PRK00741.1"/>
    <property type="match status" value="1"/>
</dbReference>
<reference evidence="11 12" key="1">
    <citation type="submission" date="2017-01" db="EMBL/GenBank/DDBJ databases">
        <title>Draft genome sequence of Pseudomonas pachastrellae type strain CCUG 46540T from a deep sea.</title>
        <authorList>
            <person name="Gomila M."/>
            <person name="Mulet M."/>
            <person name="Lalucat J."/>
            <person name="Garcia-Valdes E."/>
        </authorList>
    </citation>
    <scope>NUCLEOTIDE SEQUENCE [LARGE SCALE GENOMIC DNA]</scope>
    <source>
        <strain evidence="11 12">CCUG 46540</strain>
    </source>
</reference>
<gene>
    <name evidence="9" type="primary">prfC</name>
    <name evidence="11" type="ORF">BXT89_15810</name>
</gene>
<evidence type="ECO:0000313" key="12">
    <source>
        <dbReference type="Proteomes" id="UP000242847"/>
    </source>
</evidence>
<dbReference type="InterPro" id="IPR027417">
    <property type="entry name" value="P-loop_NTPase"/>
</dbReference>
<dbReference type="SUPFAM" id="SSF54980">
    <property type="entry name" value="EF-G C-terminal domain-like"/>
    <property type="match status" value="1"/>
</dbReference>
<comment type="similarity">
    <text evidence="2 9">Belongs to the TRAFAC class translation factor GTPase superfamily. Classic translation factor GTPase family. PrfC subfamily.</text>
</comment>
<keyword evidence="3 9" id="KW-0963">Cytoplasm</keyword>
<dbReference type="InterPro" id="IPR035647">
    <property type="entry name" value="EFG_III/V"/>
</dbReference>
<dbReference type="CDD" id="cd03689">
    <property type="entry name" value="RF3_II"/>
    <property type="match status" value="1"/>
</dbReference>
<sequence length="528" mass="59591">MSNAIEKEVAKRRTFAIISHPDAGKTTITERLLLMGQAISVAGTVKSRKSDRHATSDWMAMEKERGISVTTSVMQFPYRDAMVNLLDTPGHEDFSEDTYRTLTAVDSALMVLDGGKGVEPRTIALMDVCRLRDTPIVSFVNKLDRDIRDPIELLDEIEAVLNIKAAPITWPIGCYRDFKGVYHLADDKIIVYVPGHGHERTEQQVIDGLDSDEARAHLGDLYDNFVEELELVQGACHEFDQDAFIKGEMTPVFFGTALGNFGVDQVLDAIVDWAPRPQPRASHERDVQPTEAPFTGFVFKIQANMDPKHRDRIAFVRICSGRYEKGMKLHHVRTGKEVRIADALTFFAAEREHLEEAWAGDIIGLHNHGTIQIGDTFTEGEKIGFTGIPHFAPELFRRVRLKDPLKSKQLRQGLQELAEEGATQVFFPERNNDIILGAVGVLQFDVVAERLKQEYKVECIYEPVNVWSARWVESSDRKKLDEFSNKATDNLAVDGGGHLTYLAPTRVNLSLTEERWPEISFRATREHH</sequence>
<dbReference type="GO" id="GO:0005525">
    <property type="term" value="F:GTP binding"/>
    <property type="evidence" value="ECO:0007669"/>
    <property type="project" value="UniProtKB-UniRule"/>
</dbReference>
<dbReference type="NCBIfam" id="TIGR00231">
    <property type="entry name" value="small_GTP"/>
    <property type="match status" value="1"/>
</dbReference>
<evidence type="ECO:0000256" key="1">
    <source>
        <dbReference type="ARBA" id="ARBA00004496"/>
    </source>
</evidence>
<dbReference type="PANTHER" id="PTHR43556:SF2">
    <property type="entry name" value="PEPTIDE CHAIN RELEASE FACTOR RF3"/>
    <property type="match status" value="1"/>
</dbReference>
<dbReference type="GO" id="GO:0005829">
    <property type="term" value="C:cytosol"/>
    <property type="evidence" value="ECO:0007669"/>
    <property type="project" value="TreeGrafter"/>
</dbReference>
<dbReference type="FunFam" id="3.30.70.3280:FF:000001">
    <property type="entry name" value="Peptide chain release factor 3"/>
    <property type="match status" value="1"/>
</dbReference>
<dbReference type="GO" id="GO:0097216">
    <property type="term" value="F:guanosine tetraphosphate binding"/>
    <property type="evidence" value="ECO:0007669"/>
    <property type="project" value="UniProtKB-ARBA"/>
</dbReference>
<dbReference type="FunFam" id="2.40.30.10:FF:000040">
    <property type="entry name" value="Peptide chain release factor 3"/>
    <property type="match status" value="1"/>
</dbReference>
<dbReference type="InterPro" id="IPR009000">
    <property type="entry name" value="Transl_B-barrel_sf"/>
</dbReference>
<evidence type="ECO:0000256" key="2">
    <source>
        <dbReference type="ARBA" id="ARBA00009978"/>
    </source>
</evidence>
<dbReference type="EMBL" id="MUBC01000044">
    <property type="protein sequence ID" value="ONM42839.1"/>
    <property type="molecule type" value="Genomic_DNA"/>
</dbReference>
<dbReference type="CDD" id="cd04169">
    <property type="entry name" value="RF3"/>
    <property type="match status" value="1"/>
</dbReference>
<dbReference type="InterPro" id="IPR004548">
    <property type="entry name" value="PrfC"/>
</dbReference>
<dbReference type="RefSeq" id="WP_083728646.1">
    <property type="nucleotide sequence ID" value="NZ_FOUD01000005.1"/>
</dbReference>
<dbReference type="AlphaFoldDB" id="A0A1S8DD95"/>
<comment type="caution">
    <text evidence="11">The sequence shown here is derived from an EMBL/GenBank/DDBJ whole genome shotgun (WGS) entry which is preliminary data.</text>
</comment>
<keyword evidence="6 9" id="KW-0342">GTP-binding</keyword>
<keyword evidence="5 9" id="KW-0648">Protein biosynthesis</keyword>
<dbReference type="Gene3D" id="3.30.70.3280">
    <property type="entry name" value="Peptide chain release factor 3, domain III"/>
    <property type="match status" value="1"/>
</dbReference>
<proteinExistence type="inferred from homology"/>
<dbReference type="InterPro" id="IPR031157">
    <property type="entry name" value="G_TR_CS"/>
</dbReference>
<dbReference type="Pfam" id="PF00009">
    <property type="entry name" value="GTP_EFTU"/>
    <property type="match status" value="1"/>
</dbReference>
<dbReference type="InterPro" id="IPR053905">
    <property type="entry name" value="EF-G-like_DII"/>
</dbReference>